<dbReference type="Proteomes" id="UP000557307">
    <property type="component" value="Unassembled WGS sequence"/>
</dbReference>
<dbReference type="Pfam" id="PF08495">
    <property type="entry name" value="FIST"/>
    <property type="match status" value="1"/>
</dbReference>
<dbReference type="PANTHER" id="PTHR40252:SF2">
    <property type="entry name" value="BLR0328 PROTEIN"/>
    <property type="match status" value="1"/>
</dbReference>
<dbReference type="Pfam" id="PF10442">
    <property type="entry name" value="FIST_C"/>
    <property type="match status" value="1"/>
</dbReference>
<organism evidence="3 4">
    <name type="scientific">Rhabdobacter roseus</name>
    <dbReference type="NCBI Taxonomy" id="1655419"/>
    <lineage>
        <taxon>Bacteria</taxon>
        <taxon>Pseudomonadati</taxon>
        <taxon>Bacteroidota</taxon>
        <taxon>Cytophagia</taxon>
        <taxon>Cytophagales</taxon>
        <taxon>Cytophagaceae</taxon>
        <taxon>Rhabdobacter</taxon>
    </lineage>
</organism>
<proteinExistence type="predicted"/>
<feature type="domain" description="FIST" evidence="1">
    <location>
        <begin position="35"/>
        <end position="230"/>
    </location>
</feature>
<dbReference type="AlphaFoldDB" id="A0A840TJK2"/>
<feature type="domain" description="FIST C-domain" evidence="2">
    <location>
        <begin position="231"/>
        <end position="368"/>
    </location>
</feature>
<evidence type="ECO:0008006" key="5">
    <source>
        <dbReference type="Google" id="ProtNLM"/>
    </source>
</evidence>
<reference evidence="3 4" key="1">
    <citation type="submission" date="2020-08" db="EMBL/GenBank/DDBJ databases">
        <title>Genomic Encyclopedia of Type Strains, Phase IV (KMG-IV): sequencing the most valuable type-strain genomes for metagenomic binning, comparative biology and taxonomic classification.</title>
        <authorList>
            <person name="Goeker M."/>
        </authorList>
    </citation>
    <scope>NUCLEOTIDE SEQUENCE [LARGE SCALE GENOMIC DNA]</scope>
    <source>
        <strain evidence="3 4">DSM 105074</strain>
    </source>
</reference>
<dbReference type="EMBL" id="JACHGF010000003">
    <property type="protein sequence ID" value="MBB5284376.1"/>
    <property type="molecule type" value="Genomic_DNA"/>
</dbReference>
<sequence>MKIDQFVWLGDTSLGDTLLGDNSQDETPLPAFDFIPDLLFVFGHRELLEKEALTQKLVAAYPTARLCGCSTAGEIANESVKDGSAVVTGIQFSSTRLEVATVSLQDVGYSSVEAGRTLVAQLPTEGLRHVFVVSDGLKVNGTDLVKGMTQQLASEVTVTGGLAGDGPNFSKTVIVEPDGTVAAESVAALGFYGDALTIGFGSRGGWDSFGLDRRVTRSVENVLFEIDGEPALDLYKSFLGEKAKELPASGLLFPLSMRDRENSVPVVRTILGINEEEKSLTFAGDIPEGSFVRLMKANIDRLINGAEEAAVASSEGLSSSPEFALLVSCVGRKLVLKQMVEEEVESVSEVLKGPVLTGFYSYGELAPFGRNAVCELHNQTMTITTFSEA</sequence>
<evidence type="ECO:0000313" key="3">
    <source>
        <dbReference type="EMBL" id="MBB5284376.1"/>
    </source>
</evidence>
<gene>
    <name evidence="3" type="ORF">HNQ92_002519</name>
</gene>
<dbReference type="PANTHER" id="PTHR40252">
    <property type="entry name" value="BLR0328 PROTEIN"/>
    <property type="match status" value="1"/>
</dbReference>
<dbReference type="InterPro" id="IPR019494">
    <property type="entry name" value="FIST_C"/>
</dbReference>
<dbReference type="InterPro" id="IPR013702">
    <property type="entry name" value="FIST_domain_N"/>
</dbReference>
<comment type="caution">
    <text evidence="3">The sequence shown here is derived from an EMBL/GenBank/DDBJ whole genome shotgun (WGS) entry which is preliminary data.</text>
</comment>
<dbReference type="RefSeq" id="WP_184174319.1">
    <property type="nucleotide sequence ID" value="NZ_JACHGF010000003.1"/>
</dbReference>
<evidence type="ECO:0000313" key="4">
    <source>
        <dbReference type="Proteomes" id="UP000557307"/>
    </source>
</evidence>
<evidence type="ECO:0000259" key="1">
    <source>
        <dbReference type="SMART" id="SM00897"/>
    </source>
</evidence>
<accession>A0A840TJK2</accession>
<evidence type="ECO:0000259" key="2">
    <source>
        <dbReference type="SMART" id="SM01204"/>
    </source>
</evidence>
<dbReference type="SMART" id="SM00897">
    <property type="entry name" value="FIST"/>
    <property type="match status" value="1"/>
</dbReference>
<protein>
    <recommendedName>
        <fullName evidence="5">Histidine kinase</fullName>
    </recommendedName>
</protein>
<keyword evidence="4" id="KW-1185">Reference proteome</keyword>
<name>A0A840TJK2_9BACT</name>
<dbReference type="SMART" id="SM01204">
    <property type="entry name" value="FIST_C"/>
    <property type="match status" value="1"/>
</dbReference>